<evidence type="ECO:0000256" key="1">
    <source>
        <dbReference type="ARBA" id="ARBA00004123"/>
    </source>
</evidence>
<dbReference type="GO" id="GO:0120230">
    <property type="term" value="F:recombinase activator activity"/>
    <property type="evidence" value="ECO:0007669"/>
    <property type="project" value="TreeGrafter"/>
</dbReference>
<evidence type="ECO:0000256" key="4">
    <source>
        <dbReference type="ARBA" id="ARBA00023172"/>
    </source>
</evidence>
<keyword evidence="5 7" id="KW-0539">Nucleus</keyword>
<dbReference type="GO" id="GO:0120231">
    <property type="term" value="C:DNA recombinase auxiliary factor complex"/>
    <property type="evidence" value="ECO:0007669"/>
    <property type="project" value="TreeGrafter"/>
</dbReference>
<dbReference type="GO" id="GO:0007129">
    <property type="term" value="P:homologous chromosome pairing at meiosis"/>
    <property type="evidence" value="ECO:0007669"/>
    <property type="project" value="TreeGrafter"/>
</dbReference>
<dbReference type="AlphaFoldDB" id="A0A8K0QXZ7"/>
<gene>
    <name evidence="10" type="ORF">FB567DRAFT_145459</name>
</gene>
<evidence type="ECO:0000256" key="3">
    <source>
        <dbReference type="ARBA" id="ARBA00023054"/>
    </source>
</evidence>
<keyword evidence="11" id="KW-1185">Reference proteome</keyword>
<evidence type="ECO:0000313" key="10">
    <source>
        <dbReference type="EMBL" id="KAH7077227.1"/>
    </source>
</evidence>
<evidence type="ECO:0000256" key="7">
    <source>
        <dbReference type="PIRNR" id="PIRNR026991"/>
    </source>
</evidence>
<dbReference type="PANTHER" id="PTHR15938:SF1">
    <property type="entry name" value="MEIOTIC NUCLEAR DIVISION PROTEIN 1"/>
    <property type="match status" value="1"/>
</dbReference>
<comment type="caution">
    <text evidence="10">The sequence shown here is derived from an EMBL/GenBank/DDBJ whole genome shotgun (WGS) entry which is preliminary data.</text>
</comment>
<comment type="similarity">
    <text evidence="2 7">Belongs to the MND1 family.</text>
</comment>
<dbReference type="PIRSF" id="PIRSF026991">
    <property type="entry name" value="Mnd1"/>
    <property type="match status" value="1"/>
</dbReference>
<dbReference type="Proteomes" id="UP000813461">
    <property type="component" value="Unassembled WGS sequence"/>
</dbReference>
<feature type="coiled-coil region" evidence="8">
    <location>
        <begin position="85"/>
        <end position="179"/>
    </location>
</feature>
<dbReference type="GO" id="GO:0003690">
    <property type="term" value="F:double-stranded DNA binding"/>
    <property type="evidence" value="ECO:0007669"/>
    <property type="project" value="InterPro"/>
</dbReference>
<organism evidence="10 11">
    <name type="scientific">Paraphoma chrysanthemicola</name>
    <dbReference type="NCBI Taxonomy" id="798071"/>
    <lineage>
        <taxon>Eukaryota</taxon>
        <taxon>Fungi</taxon>
        <taxon>Dikarya</taxon>
        <taxon>Ascomycota</taxon>
        <taxon>Pezizomycotina</taxon>
        <taxon>Dothideomycetes</taxon>
        <taxon>Pleosporomycetidae</taxon>
        <taxon>Pleosporales</taxon>
        <taxon>Pleosporineae</taxon>
        <taxon>Phaeosphaeriaceae</taxon>
        <taxon>Paraphoma</taxon>
    </lineage>
</organism>
<dbReference type="InterPro" id="IPR005647">
    <property type="entry name" value="Mnd1"/>
</dbReference>
<accession>A0A8K0QXZ7</accession>
<evidence type="ECO:0000256" key="5">
    <source>
        <dbReference type="ARBA" id="ARBA00023242"/>
    </source>
</evidence>
<keyword evidence="3 8" id="KW-0175">Coiled coil</keyword>
<dbReference type="InterPro" id="IPR040453">
    <property type="entry name" value="Mnd1_HTH"/>
</dbReference>
<dbReference type="GO" id="GO:0000709">
    <property type="term" value="P:meiotic joint molecule formation"/>
    <property type="evidence" value="ECO:0007669"/>
    <property type="project" value="TreeGrafter"/>
</dbReference>
<evidence type="ECO:0000256" key="2">
    <source>
        <dbReference type="ARBA" id="ARBA00005981"/>
    </source>
</evidence>
<comment type="function">
    <text evidence="7">Required for proper homologous chromosome pairing and efficient cross-over and intragenic recombination during meiosis.</text>
</comment>
<evidence type="ECO:0000259" key="9">
    <source>
        <dbReference type="Pfam" id="PF03962"/>
    </source>
</evidence>
<keyword evidence="4" id="KW-0233">DNA recombination</keyword>
<proteinExistence type="inferred from homology"/>
<dbReference type="EMBL" id="JAGMVJ010000018">
    <property type="protein sequence ID" value="KAH7077227.1"/>
    <property type="molecule type" value="Genomic_DNA"/>
</dbReference>
<evidence type="ECO:0000256" key="6">
    <source>
        <dbReference type="ARBA" id="ARBA00023254"/>
    </source>
</evidence>
<dbReference type="GO" id="GO:0010774">
    <property type="term" value="P:meiotic strand invasion involved in reciprocal meiotic recombination"/>
    <property type="evidence" value="ECO:0007669"/>
    <property type="project" value="TreeGrafter"/>
</dbReference>
<feature type="domain" description="Mnd1 HTH" evidence="9">
    <location>
        <begin position="15"/>
        <end position="74"/>
    </location>
</feature>
<dbReference type="Pfam" id="PF03962">
    <property type="entry name" value="Mnd1"/>
    <property type="match status" value="1"/>
</dbReference>
<name>A0A8K0QXZ7_9PLEO</name>
<dbReference type="GO" id="GO:0000794">
    <property type="term" value="C:condensed nuclear chromosome"/>
    <property type="evidence" value="ECO:0007669"/>
    <property type="project" value="TreeGrafter"/>
</dbReference>
<evidence type="ECO:0000313" key="11">
    <source>
        <dbReference type="Proteomes" id="UP000813461"/>
    </source>
</evidence>
<sequence>MAPKIQPNPQKAATILAWFHKTAQAHSVKDLEKTLPQVGAISGMHVKDYLQALADDNKIRVEKIGSGNWYWSFPSDEKKAKDAALEKAQDEFDRVNATVMELQAKVDEAGAARADDEDVLTETGGDRKTLIAKHTELAKELEKLRTELAAYSEQDPVEVEKKAAETQKARDEAEKFTDQIYSMEGWIKTQCAGDKEAITNVLKMLYDDEYDEEDGGLREL</sequence>
<dbReference type="OrthoDB" id="9978204at2759"/>
<reference evidence="10" key="1">
    <citation type="journal article" date="2021" name="Nat. Commun.">
        <title>Genetic determinants of endophytism in the Arabidopsis root mycobiome.</title>
        <authorList>
            <person name="Mesny F."/>
            <person name="Miyauchi S."/>
            <person name="Thiergart T."/>
            <person name="Pickel B."/>
            <person name="Atanasova L."/>
            <person name="Karlsson M."/>
            <person name="Huettel B."/>
            <person name="Barry K.W."/>
            <person name="Haridas S."/>
            <person name="Chen C."/>
            <person name="Bauer D."/>
            <person name="Andreopoulos W."/>
            <person name="Pangilinan J."/>
            <person name="LaButti K."/>
            <person name="Riley R."/>
            <person name="Lipzen A."/>
            <person name="Clum A."/>
            <person name="Drula E."/>
            <person name="Henrissat B."/>
            <person name="Kohler A."/>
            <person name="Grigoriev I.V."/>
            <person name="Martin F.M."/>
            <person name="Hacquard S."/>
        </authorList>
    </citation>
    <scope>NUCLEOTIDE SEQUENCE</scope>
    <source>
        <strain evidence="10">MPI-SDFR-AT-0120</strain>
    </source>
</reference>
<keyword evidence="6" id="KW-0469">Meiosis</keyword>
<dbReference type="PANTHER" id="PTHR15938">
    <property type="entry name" value="TBP-1 INTERACTING PROTEIN"/>
    <property type="match status" value="1"/>
</dbReference>
<comment type="subcellular location">
    <subcellularLocation>
        <location evidence="1 7">Nucleus</location>
    </subcellularLocation>
</comment>
<evidence type="ECO:0000256" key="8">
    <source>
        <dbReference type="SAM" id="Coils"/>
    </source>
</evidence>
<protein>
    <recommendedName>
        <fullName evidence="7">Meiotic nuclear division protein 1</fullName>
    </recommendedName>
</protein>